<evidence type="ECO:0000313" key="2">
    <source>
        <dbReference type="WBParaSite" id="Minc3s00080g03842"/>
    </source>
</evidence>
<sequence>MVIREISQSFPALIMHKPWFLFAQEMNDLYLGCSISKNRTSGNIVCEWKTMRSIPFTPSTE</sequence>
<keyword evidence="1" id="KW-1185">Reference proteome</keyword>
<reference evidence="2" key="1">
    <citation type="submission" date="2022-11" db="UniProtKB">
        <authorList>
            <consortium name="WormBaseParasite"/>
        </authorList>
    </citation>
    <scope>IDENTIFICATION</scope>
</reference>
<accession>A0A914KQV4</accession>
<dbReference type="Proteomes" id="UP000887563">
    <property type="component" value="Unplaced"/>
</dbReference>
<protein>
    <submittedName>
        <fullName evidence="2">Candidate secreted effector</fullName>
    </submittedName>
</protein>
<dbReference type="WBParaSite" id="Minc3s00080g03842">
    <property type="protein sequence ID" value="Minc3s00080g03842"/>
    <property type="gene ID" value="Minc3s00080g03842"/>
</dbReference>
<proteinExistence type="predicted"/>
<organism evidence="1 2">
    <name type="scientific">Meloidogyne incognita</name>
    <name type="common">Southern root-knot nematode worm</name>
    <name type="synonym">Oxyuris incognita</name>
    <dbReference type="NCBI Taxonomy" id="6306"/>
    <lineage>
        <taxon>Eukaryota</taxon>
        <taxon>Metazoa</taxon>
        <taxon>Ecdysozoa</taxon>
        <taxon>Nematoda</taxon>
        <taxon>Chromadorea</taxon>
        <taxon>Rhabditida</taxon>
        <taxon>Tylenchina</taxon>
        <taxon>Tylenchomorpha</taxon>
        <taxon>Tylenchoidea</taxon>
        <taxon>Meloidogynidae</taxon>
        <taxon>Meloidogyninae</taxon>
        <taxon>Meloidogyne</taxon>
        <taxon>Meloidogyne incognita group</taxon>
    </lineage>
</organism>
<dbReference type="AlphaFoldDB" id="A0A914KQV4"/>
<evidence type="ECO:0000313" key="1">
    <source>
        <dbReference type="Proteomes" id="UP000887563"/>
    </source>
</evidence>
<name>A0A914KQV4_MELIC</name>